<dbReference type="InterPro" id="IPR011701">
    <property type="entry name" value="MFS"/>
</dbReference>
<evidence type="ECO:0000256" key="1">
    <source>
        <dbReference type="SAM" id="Phobius"/>
    </source>
</evidence>
<evidence type="ECO:0008006" key="4">
    <source>
        <dbReference type="Google" id="ProtNLM"/>
    </source>
</evidence>
<proteinExistence type="predicted"/>
<evidence type="ECO:0000313" key="3">
    <source>
        <dbReference type="Proteomes" id="UP000218785"/>
    </source>
</evidence>
<feature type="transmembrane region" description="Helical" evidence="1">
    <location>
        <begin position="12"/>
        <end position="34"/>
    </location>
</feature>
<dbReference type="KEGG" id="ttq:NIES37_23360"/>
<dbReference type="RefSeq" id="WP_096575751.1">
    <property type="nucleotide sequence ID" value="NZ_CAWNJS010000001.1"/>
</dbReference>
<evidence type="ECO:0000313" key="2">
    <source>
        <dbReference type="EMBL" id="BAY98386.1"/>
    </source>
</evidence>
<feature type="transmembrane region" description="Helical" evidence="1">
    <location>
        <begin position="346"/>
        <end position="366"/>
    </location>
</feature>
<feature type="transmembrane region" description="Helical" evidence="1">
    <location>
        <begin position="217"/>
        <end position="235"/>
    </location>
</feature>
<feature type="transmembrane region" description="Helical" evidence="1">
    <location>
        <begin position="84"/>
        <end position="104"/>
    </location>
</feature>
<gene>
    <name evidence="2" type="ORF">NIES37_23360</name>
</gene>
<dbReference type="GO" id="GO:0022857">
    <property type="term" value="F:transmembrane transporter activity"/>
    <property type="evidence" value="ECO:0007669"/>
    <property type="project" value="InterPro"/>
</dbReference>
<keyword evidence="1" id="KW-0472">Membrane</keyword>
<reference evidence="2 3" key="1">
    <citation type="submission" date="2017-06" db="EMBL/GenBank/DDBJ databases">
        <title>Genome sequencing of cyanobaciteial culture collection at National Institute for Environmental Studies (NIES).</title>
        <authorList>
            <person name="Hirose Y."/>
            <person name="Shimura Y."/>
            <person name="Fujisawa T."/>
            <person name="Nakamura Y."/>
            <person name="Kawachi M."/>
        </authorList>
    </citation>
    <scope>NUCLEOTIDE SEQUENCE [LARGE SCALE GENOMIC DNA]</scope>
    <source>
        <strain evidence="2 3">NIES-37</strain>
    </source>
</reference>
<feature type="transmembrane region" description="Helical" evidence="1">
    <location>
        <begin position="116"/>
        <end position="139"/>
    </location>
</feature>
<feature type="transmembrane region" description="Helical" evidence="1">
    <location>
        <begin position="311"/>
        <end position="334"/>
    </location>
</feature>
<feature type="transmembrane region" description="Helical" evidence="1">
    <location>
        <begin position="175"/>
        <end position="196"/>
    </location>
</feature>
<name>A0A1Z4MY13_9CYAN</name>
<keyword evidence="1" id="KW-1133">Transmembrane helix</keyword>
<dbReference type="EMBL" id="AP018248">
    <property type="protein sequence ID" value="BAY98386.1"/>
    <property type="molecule type" value="Genomic_DNA"/>
</dbReference>
<dbReference type="SUPFAM" id="SSF103473">
    <property type="entry name" value="MFS general substrate transporter"/>
    <property type="match status" value="1"/>
</dbReference>
<dbReference type="AlphaFoldDB" id="A0A1Z4MY13"/>
<dbReference type="PANTHER" id="PTHR23528:SF1">
    <property type="entry name" value="MAJOR FACILITATOR SUPERFAMILY (MFS) PROFILE DOMAIN-CONTAINING PROTEIN"/>
    <property type="match status" value="1"/>
</dbReference>
<dbReference type="PANTHER" id="PTHR23528">
    <property type="match status" value="1"/>
</dbReference>
<feature type="transmembrane region" description="Helical" evidence="1">
    <location>
        <begin position="255"/>
        <end position="275"/>
    </location>
</feature>
<feature type="transmembrane region" description="Helical" evidence="1">
    <location>
        <begin position="50"/>
        <end position="72"/>
    </location>
</feature>
<dbReference type="Pfam" id="PF07690">
    <property type="entry name" value="MFS_1"/>
    <property type="match status" value="1"/>
</dbReference>
<dbReference type="Proteomes" id="UP000218785">
    <property type="component" value="Chromosome"/>
</dbReference>
<keyword evidence="3" id="KW-1185">Reference proteome</keyword>
<dbReference type="InterPro" id="IPR036259">
    <property type="entry name" value="MFS_trans_sf"/>
</dbReference>
<feature type="transmembrane region" description="Helical" evidence="1">
    <location>
        <begin position="287"/>
        <end position="305"/>
    </location>
</feature>
<feature type="transmembrane region" description="Helical" evidence="1">
    <location>
        <begin position="372"/>
        <end position="392"/>
    </location>
</feature>
<keyword evidence="1" id="KW-0812">Transmembrane</keyword>
<dbReference type="Gene3D" id="1.20.1250.20">
    <property type="entry name" value="MFS general substrate transporter like domains"/>
    <property type="match status" value="1"/>
</dbReference>
<protein>
    <recommendedName>
        <fullName evidence="4">Major facilitator superfamily MFS_1</fullName>
    </recommendedName>
</protein>
<organism evidence="2 3">
    <name type="scientific">Tolypothrix tenuis PCC 7101</name>
    <dbReference type="NCBI Taxonomy" id="231146"/>
    <lineage>
        <taxon>Bacteria</taxon>
        <taxon>Bacillati</taxon>
        <taxon>Cyanobacteriota</taxon>
        <taxon>Cyanophyceae</taxon>
        <taxon>Nostocales</taxon>
        <taxon>Tolypothrichaceae</taxon>
        <taxon>Tolypothrix</taxon>
    </lineage>
</organism>
<sequence length="398" mass="42986">MVKSFDSRPTEILWRQVWGLAALLAAIMLSWMAYSFYQPKILQKLKFGELAAWLGIIQGLLATFIEPFVGRFSDRIQQRWGNRLPMISVGVILAGLIFVILSLLMEQHLQGGGRWLIPVLMTVWVIAMIIFRGPAIALLTQLAPVTELPQANAVLVFVFGLIGAIGPFFNKFMDSIGASITFLLGAIALVIGAYILRSLTPPYSLTQYPLNEDLSSNAPALLLFLIFVIGLGAGLEVNLLMSMFPQVLQAQLPGLRLEFITSSILLVSAMSSVILGELTAQIGTNKVLLLGLGSMTGLMGLALLNDIDNLVVAYILGFGVSYGLLFVSMIPFCLGKVSPQQAGLATGLYFGGCAGATAIVAILIKYDFFTSLLAFLLSELAFFIAAGCVVIIKRIQLS</sequence>
<feature type="transmembrane region" description="Helical" evidence="1">
    <location>
        <begin position="151"/>
        <end position="169"/>
    </location>
</feature>
<accession>A0A1Z4MY13</accession>